<evidence type="ECO:0000313" key="3">
    <source>
        <dbReference type="Proteomes" id="UP000004995"/>
    </source>
</evidence>
<evidence type="ECO:0000256" key="1">
    <source>
        <dbReference type="SAM" id="Phobius"/>
    </source>
</evidence>
<keyword evidence="1" id="KW-1133">Transmembrane helix</keyword>
<proteinExistence type="predicted"/>
<protein>
    <submittedName>
        <fullName evidence="2">Uncharacterized protein</fullName>
    </submittedName>
</protein>
<keyword evidence="1" id="KW-0812">Transmembrane</keyword>
<reference evidence="2" key="2">
    <citation type="submission" date="2018-08" db="UniProtKB">
        <authorList>
            <consortium name="EnsemblPlants"/>
        </authorList>
    </citation>
    <scope>IDENTIFICATION</scope>
    <source>
        <strain evidence="2">Yugu1</strain>
    </source>
</reference>
<dbReference type="Gramene" id="KQK92264">
    <property type="protein sequence ID" value="KQK92264"/>
    <property type="gene ID" value="SETIT_038763mg"/>
</dbReference>
<dbReference type="EMBL" id="AGNK02006107">
    <property type="status" value="NOT_ANNOTATED_CDS"/>
    <property type="molecule type" value="Genomic_DNA"/>
</dbReference>
<dbReference type="InParanoid" id="K4AIQ1"/>
<keyword evidence="3" id="KW-1185">Reference proteome</keyword>
<evidence type="ECO:0000313" key="2">
    <source>
        <dbReference type="EnsemblPlants" id="KQK92264"/>
    </source>
</evidence>
<feature type="transmembrane region" description="Helical" evidence="1">
    <location>
        <begin position="83"/>
        <end position="103"/>
    </location>
</feature>
<dbReference type="EnsemblPlants" id="KQK92264">
    <property type="protein sequence ID" value="KQK92264"/>
    <property type="gene ID" value="SETIT_038763mg"/>
</dbReference>
<organism evidence="2 3">
    <name type="scientific">Setaria italica</name>
    <name type="common">Foxtail millet</name>
    <name type="synonym">Panicum italicum</name>
    <dbReference type="NCBI Taxonomy" id="4555"/>
    <lineage>
        <taxon>Eukaryota</taxon>
        <taxon>Viridiplantae</taxon>
        <taxon>Streptophyta</taxon>
        <taxon>Embryophyta</taxon>
        <taxon>Tracheophyta</taxon>
        <taxon>Spermatophyta</taxon>
        <taxon>Magnoliopsida</taxon>
        <taxon>Liliopsida</taxon>
        <taxon>Poales</taxon>
        <taxon>Poaceae</taxon>
        <taxon>PACMAD clade</taxon>
        <taxon>Panicoideae</taxon>
        <taxon>Panicodae</taxon>
        <taxon>Paniceae</taxon>
        <taxon>Cenchrinae</taxon>
        <taxon>Setaria</taxon>
    </lineage>
</organism>
<keyword evidence="1" id="KW-0472">Membrane</keyword>
<dbReference type="HOGENOM" id="CLU_2007915_0_0_1"/>
<accession>K4AIQ1</accession>
<dbReference type="Proteomes" id="UP000004995">
    <property type="component" value="Unassembled WGS sequence"/>
</dbReference>
<dbReference type="AlphaFoldDB" id="K4AIQ1"/>
<reference evidence="3" key="1">
    <citation type="journal article" date="2012" name="Nat. Biotechnol.">
        <title>Reference genome sequence of the model plant Setaria.</title>
        <authorList>
            <person name="Bennetzen J.L."/>
            <person name="Schmutz J."/>
            <person name="Wang H."/>
            <person name="Percifield R."/>
            <person name="Hawkins J."/>
            <person name="Pontaroli A.C."/>
            <person name="Estep M."/>
            <person name="Feng L."/>
            <person name="Vaughn J.N."/>
            <person name="Grimwood J."/>
            <person name="Jenkins J."/>
            <person name="Barry K."/>
            <person name="Lindquist E."/>
            <person name="Hellsten U."/>
            <person name="Deshpande S."/>
            <person name="Wang X."/>
            <person name="Wu X."/>
            <person name="Mitros T."/>
            <person name="Triplett J."/>
            <person name="Yang X."/>
            <person name="Ye C.Y."/>
            <person name="Mauro-Herrera M."/>
            <person name="Wang L."/>
            <person name="Li P."/>
            <person name="Sharma M."/>
            <person name="Sharma R."/>
            <person name="Ronald P.C."/>
            <person name="Panaud O."/>
            <person name="Kellogg E.A."/>
            <person name="Brutnell T.P."/>
            <person name="Doust A.N."/>
            <person name="Tuskan G.A."/>
            <person name="Rokhsar D."/>
            <person name="Devos K.M."/>
        </authorList>
    </citation>
    <scope>NUCLEOTIDE SEQUENCE [LARGE SCALE GENOMIC DNA]</scope>
    <source>
        <strain evidence="3">cv. Yugu1</strain>
    </source>
</reference>
<name>K4AIQ1_SETIT</name>
<sequence>MIRSHIPMPALRQLLRPVELSSSSGGGGPRAVSQVPVQIFLATLYPFLAAREANKYLRPDIFPAPPRVGPPRGKAPARNCGSFLHQFVFLLIFCVSASSLQFLKGKKFLFIEEQETQHWFHRIE</sequence>